<keyword evidence="1" id="KW-0812">Transmembrane</keyword>
<evidence type="ECO:0000313" key="3">
    <source>
        <dbReference type="Proteomes" id="UP000681594"/>
    </source>
</evidence>
<dbReference type="RefSeq" id="WP_209381564.1">
    <property type="nucleotide sequence ID" value="NZ_JAGIZB010000030.1"/>
</dbReference>
<dbReference type="Proteomes" id="UP000681594">
    <property type="component" value="Unassembled WGS sequence"/>
</dbReference>
<gene>
    <name evidence="2" type="ORF">J8J14_21200</name>
</gene>
<comment type="caution">
    <text evidence="2">The sequence shown here is derived from an EMBL/GenBank/DDBJ whole genome shotgun (WGS) entry which is preliminary data.</text>
</comment>
<feature type="transmembrane region" description="Helical" evidence="1">
    <location>
        <begin position="39"/>
        <end position="68"/>
    </location>
</feature>
<dbReference type="EMBL" id="JAGIZB010000030">
    <property type="protein sequence ID" value="MBP0447293.1"/>
    <property type="molecule type" value="Genomic_DNA"/>
</dbReference>
<reference evidence="2 3" key="1">
    <citation type="submission" date="2021-03" db="EMBL/GenBank/DDBJ databases">
        <authorList>
            <person name="So Y."/>
        </authorList>
    </citation>
    <scope>NUCLEOTIDE SEQUENCE [LARGE SCALE GENOMIC DNA]</scope>
    <source>
        <strain evidence="2 3">SSH11</strain>
    </source>
</reference>
<keyword evidence="1" id="KW-1133">Transmembrane helix</keyword>
<keyword evidence="1" id="KW-0472">Membrane</keyword>
<accession>A0ABS4ALB5</accession>
<name>A0ABS4ALB5_9PROT</name>
<keyword evidence="3" id="KW-1185">Reference proteome</keyword>
<protein>
    <submittedName>
        <fullName evidence="2">Uncharacterized protein</fullName>
    </submittedName>
</protein>
<sequence>MSSKLWSLGILLVALGIAAHVVGWDVLLWLPMTIADSLFWVPMAIIDAVSASPATFGIVALGVVLMIVARFMGRHRG</sequence>
<evidence type="ECO:0000313" key="2">
    <source>
        <dbReference type="EMBL" id="MBP0447293.1"/>
    </source>
</evidence>
<organism evidence="2 3">
    <name type="scientific">Pararoseomonas baculiformis</name>
    <dbReference type="NCBI Taxonomy" id="2820812"/>
    <lineage>
        <taxon>Bacteria</taxon>
        <taxon>Pseudomonadati</taxon>
        <taxon>Pseudomonadota</taxon>
        <taxon>Alphaproteobacteria</taxon>
        <taxon>Acetobacterales</taxon>
        <taxon>Acetobacteraceae</taxon>
        <taxon>Pararoseomonas</taxon>
    </lineage>
</organism>
<evidence type="ECO:0000256" key="1">
    <source>
        <dbReference type="SAM" id="Phobius"/>
    </source>
</evidence>
<proteinExistence type="predicted"/>